<feature type="binding site" evidence="4">
    <location>
        <position position="9"/>
    </location>
    <ligand>
        <name>Mg(2+)</name>
        <dbReference type="ChEBI" id="CHEBI:18420"/>
    </ligand>
</feature>
<keyword evidence="2 4" id="KW-0515">Mutator protein</keyword>
<keyword evidence="4" id="KW-0548">Nucleotidyltransferase</keyword>
<keyword evidence="4" id="KW-0460">Magnesium</keyword>
<dbReference type="InterPro" id="IPR043128">
    <property type="entry name" value="Rev_trsase/Diguanyl_cyclase"/>
</dbReference>
<dbReference type="Gene3D" id="3.30.70.270">
    <property type="match status" value="1"/>
</dbReference>
<dbReference type="Gene3D" id="3.30.1490.100">
    <property type="entry name" value="DNA polymerase, Y-family, little finger domain"/>
    <property type="match status" value="1"/>
</dbReference>
<dbReference type="Proteomes" id="UP000605013">
    <property type="component" value="Unassembled WGS sequence"/>
</dbReference>
<dbReference type="HAMAP" id="MF_01113">
    <property type="entry name" value="DNApol_IV"/>
    <property type="match status" value="1"/>
</dbReference>
<dbReference type="Pfam" id="PF00817">
    <property type="entry name" value="IMS"/>
    <property type="match status" value="1"/>
</dbReference>
<comment type="catalytic activity">
    <reaction evidence="4">
        <text>DNA(n) + a 2'-deoxyribonucleoside 5'-triphosphate = DNA(n+1) + diphosphate</text>
        <dbReference type="Rhea" id="RHEA:22508"/>
        <dbReference type="Rhea" id="RHEA-COMP:17339"/>
        <dbReference type="Rhea" id="RHEA-COMP:17340"/>
        <dbReference type="ChEBI" id="CHEBI:33019"/>
        <dbReference type="ChEBI" id="CHEBI:61560"/>
        <dbReference type="ChEBI" id="CHEBI:173112"/>
        <dbReference type="EC" id="2.7.7.7"/>
    </reaction>
</comment>
<evidence type="ECO:0000256" key="3">
    <source>
        <dbReference type="ARBA" id="ARBA00022932"/>
    </source>
</evidence>
<comment type="function">
    <text evidence="4">Poorly processive, error-prone DNA polymerase involved in untargeted mutagenesis. Copies undamaged DNA at stalled replication forks, which arise in vivo from mismatched or misaligned primer ends. These misaligned primers can be extended by PolIV. Exhibits no 3'-5' exonuclease (proofreading) activity. May be involved in translesional synthesis, in conjunction with the beta clamp from PolIII.</text>
</comment>
<name>A0ABS1WL53_9FLAO</name>
<comment type="similarity">
    <text evidence="1 4">Belongs to the DNA polymerase type-Y family.</text>
</comment>
<dbReference type="SUPFAM" id="SSF100879">
    <property type="entry name" value="Lesion bypass DNA polymerase (Y-family), little finger domain"/>
    <property type="match status" value="1"/>
</dbReference>
<evidence type="ECO:0000256" key="2">
    <source>
        <dbReference type="ARBA" id="ARBA00022457"/>
    </source>
</evidence>
<proteinExistence type="inferred from homology"/>
<dbReference type="EC" id="2.7.7.7" evidence="4"/>
<evidence type="ECO:0000256" key="4">
    <source>
        <dbReference type="HAMAP-Rule" id="MF_01113"/>
    </source>
</evidence>
<keyword evidence="4" id="KW-0963">Cytoplasm</keyword>
<feature type="domain" description="UmuC" evidence="5">
    <location>
        <begin position="5"/>
        <end position="184"/>
    </location>
</feature>
<dbReference type="InterPro" id="IPR017961">
    <property type="entry name" value="DNA_pol_Y-fam_little_finger"/>
</dbReference>
<keyword evidence="3 4" id="KW-0239">DNA-directed DNA polymerase</keyword>
<dbReference type="PANTHER" id="PTHR11076:SF33">
    <property type="entry name" value="DNA POLYMERASE KAPPA"/>
    <property type="match status" value="1"/>
</dbReference>
<dbReference type="InterPro" id="IPR043502">
    <property type="entry name" value="DNA/RNA_pol_sf"/>
</dbReference>
<dbReference type="EMBL" id="JAEMEF010000006">
    <property type="protein sequence ID" value="MBL7559856.1"/>
    <property type="molecule type" value="Genomic_DNA"/>
</dbReference>
<dbReference type="InterPro" id="IPR050116">
    <property type="entry name" value="DNA_polymerase-Y"/>
</dbReference>
<comment type="subcellular location">
    <subcellularLocation>
        <location evidence="4">Cytoplasm</location>
    </subcellularLocation>
</comment>
<evidence type="ECO:0000259" key="5">
    <source>
        <dbReference type="PROSITE" id="PS50173"/>
    </source>
</evidence>
<gene>
    <name evidence="4" type="primary">dinB</name>
    <name evidence="6" type="ORF">JAO71_08580</name>
</gene>
<comment type="cofactor">
    <cofactor evidence="4">
        <name>Mg(2+)</name>
        <dbReference type="ChEBI" id="CHEBI:18420"/>
    </cofactor>
    <text evidence="4">Binds 2 magnesium ions per subunit.</text>
</comment>
<reference evidence="6 7" key="1">
    <citation type="submission" date="2020-12" db="EMBL/GenBank/DDBJ databases">
        <title>Olleya sediminilitoris sp. nov., isolated from a tidal flat.</title>
        <authorList>
            <person name="Park S."/>
            <person name="Yoon J.-H."/>
        </authorList>
    </citation>
    <scope>NUCLEOTIDE SEQUENCE [LARGE SCALE GENOMIC DNA]</scope>
    <source>
        <strain evidence="6 7">YSTF-M6</strain>
    </source>
</reference>
<dbReference type="RefSeq" id="WP_203000258.1">
    <property type="nucleotide sequence ID" value="NZ_JAEMEF010000006.1"/>
</dbReference>
<evidence type="ECO:0000313" key="7">
    <source>
        <dbReference type="Proteomes" id="UP000605013"/>
    </source>
</evidence>
<keyword evidence="4" id="KW-0235">DNA replication</keyword>
<dbReference type="Gene3D" id="3.40.1170.60">
    <property type="match status" value="1"/>
</dbReference>
<feature type="site" description="Substrate discrimination" evidence="4">
    <location>
        <position position="14"/>
    </location>
</feature>
<dbReference type="InterPro" id="IPR036775">
    <property type="entry name" value="DNA_pol_Y-fam_lit_finger_sf"/>
</dbReference>
<keyword evidence="4" id="KW-0238">DNA-binding</keyword>
<keyword evidence="4" id="KW-0227">DNA damage</keyword>
<dbReference type="PANTHER" id="PTHR11076">
    <property type="entry name" value="DNA REPAIR POLYMERASE UMUC / TRANSFERASE FAMILY MEMBER"/>
    <property type="match status" value="1"/>
</dbReference>
<comment type="caution">
    <text evidence="6">The sequence shown here is derived from an EMBL/GenBank/DDBJ whole genome shotgun (WGS) entry which is preliminary data.</text>
</comment>
<keyword evidence="4" id="KW-0808">Transferase</keyword>
<keyword evidence="7" id="KW-1185">Reference proteome</keyword>
<keyword evidence="4" id="KW-0234">DNA repair</keyword>
<feature type="active site" evidence="4">
    <location>
        <position position="104"/>
    </location>
</feature>
<evidence type="ECO:0000256" key="1">
    <source>
        <dbReference type="ARBA" id="ARBA00010945"/>
    </source>
</evidence>
<protein>
    <recommendedName>
        <fullName evidence="4">DNA polymerase IV</fullName>
        <shortName evidence="4">Pol IV</shortName>
        <ecNumber evidence="4">2.7.7.7</ecNumber>
    </recommendedName>
</protein>
<organism evidence="6 7">
    <name type="scientific">Olleya sediminilitoris</name>
    <dbReference type="NCBI Taxonomy" id="2795739"/>
    <lineage>
        <taxon>Bacteria</taxon>
        <taxon>Pseudomonadati</taxon>
        <taxon>Bacteroidota</taxon>
        <taxon>Flavobacteriia</taxon>
        <taxon>Flavobacteriales</taxon>
        <taxon>Flavobacteriaceae</taxon>
    </lineage>
</organism>
<feature type="binding site" evidence="4">
    <location>
        <position position="103"/>
    </location>
    <ligand>
        <name>Mg(2+)</name>
        <dbReference type="ChEBI" id="CHEBI:18420"/>
    </ligand>
</feature>
<dbReference type="InterPro" id="IPR001126">
    <property type="entry name" value="UmuC"/>
</dbReference>
<dbReference type="Pfam" id="PF11799">
    <property type="entry name" value="IMS_C"/>
    <property type="match status" value="1"/>
</dbReference>
<dbReference type="PROSITE" id="PS50173">
    <property type="entry name" value="UMUC"/>
    <property type="match status" value="1"/>
</dbReference>
<accession>A0ABS1WL53</accession>
<dbReference type="CDD" id="cd03586">
    <property type="entry name" value="PolY_Pol_IV_kappa"/>
    <property type="match status" value="1"/>
</dbReference>
<sequence length="404" mass="45479">MQNNILHLDLDTFFVSCERLIDSRLKNKPLLVGGTGDRGVVAACSYETRMFGVHSGMSMKVARRLCPEAIVIRGNASIYTKFSHQITEIIKEKVPVFEKASVDEFYADLSGMDKFYGCYKYASELRQKIIKDSGLPISFGLSANKIVSKVATGEAKPNNQLQIDSGFEKDFLAPLSIRKIPSVGEKTYQVLRGLGVDKISVIQQMPLEMMISALGKNGRTIWKRAHGIDNPPLVPFYERKSLSTDRTFGKDTIDMVKLRTTIFAMAENLAFQLRKGDKLAGTLSVKIRYSDFNTYSKQVKIPYSSADHVIIPKVLELFEKLYERRLLIRLVGVKISDIVTGNYQINLFDDTEEMLSLYNAMDTIRNRYGDLSIMRASAMGAKTIGRFDNPFNGEPPILLAHRNQ</sequence>
<comment type="subunit">
    <text evidence="4">Monomer.</text>
</comment>
<evidence type="ECO:0000313" key="6">
    <source>
        <dbReference type="EMBL" id="MBL7559856.1"/>
    </source>
</evidence>
<keyword evidence="4" id="KW-0479">Metal-binding</keyword>
<dbReference type="Gene3D" id="1.10.150.20">
    <property type="entry name" value="5' to 3' exonuclease, C-terminal subdomain"/>
    <property type="match status" value="1"/>
</dbReference>
<dbReference type="InterPro" id="IPR022880">
    <property type="entry name" value="DNApol_IV"/>
</dbReference>
<dbReference type="SUPFAM" id="SSF56672">
    <property type="entry name" value="DNA/RNA polymerases"/>
    <property type="match status" value="1"/>
</dbReference>